<sequence>MAASTETPEPRCLALLGFAEHFRTSSPPKNRLCVHCLQAVFQYRPPPVKARTHLRSRPGHTSSYARFENSEGARTHLEKANLVDAKPVLRKMVQISQQSPYLHCRLLFQLAKVTGMHSMHAGYLEKAQKYTDKSQMQLEKLKSKFTGIRSLLISPFNDNSTLIHPYMSKVLDSRSFCPRSRSSCWRTSSCAGWSPDTRPQLYNRCVICSSSSSKMPNAEDLNRLTACSLVLLGHIFFVLGNHRESSDMVDRAMQLASEIPDLSVQLWSSARLKDLNKACRNAMAAHEAAQMHQNLSKQLQQGHVAARSLPEHQLILLDRRPPPCAVSASEWPCYQPGQAEIKTPP</sequence>
<dbReference type="EMBL" id="VOFY01000012">
    <property type="protein sequence ID" value="KAA8587282.1"/>
    <property type="molecule type" value="Genomic_DNA"/>
</dbReference>
<dbReference type="GO" id="GO:0007059">
    <property type="term" value="P:chromosome segregation"/>
    <property type="evidence" value="ECO:0007669"/>
    <property type="project" value="UniProtKB-KW"/>
</dbReference>
<evidence type="ECO:0000256" key="3">
    <source>
        <dbReference type="ARBA" id="ARBA00022618"/>
    </source>
</evidence>
<comment type="similarity">
    <text evidence="2">Belongs to the SCC4/mau-2 family.</text>
</comment>
<dbReference type="GO" id="GO:0051301">
    <property type="term" value="P:cell division"/>
    <property type="evidence" value="ECO:0007669"/>
    <property type="project" value="UniProtKB-KW"/>
</dbReference>
<evidence type="ECO:0000313" key="9">
    <source>
        <dbReference type="EMBL" id="KAA8587282.1"/>
    </source>
</evidence>
<dbReference type="Pfam" id="PF10345">
    <property type="entry name" value="Cohesin_load"/>
    <property type="match status" value="1"/>
</dbReference>
<keyword evidence="10" id="KW-1185">Reference proteome</keyword>
<comment type="caution">
    <text evidence="9">The sequence shown here is derived from an EMBL/GenBank/DDBJ whole genome shotgun (WGS) entry which is preliminary data.</text>
</comment>
<keyword evidence="5" id="KW-0159">Chromosome partition</keyword>
<dbReference type="InterPro" id="IPR019440">
    <property type="entry name" value="MAU2"/>
</dbReference>
<evidence type="ECO:0000256" key="4">
    <source>
        <dbReference type="ARBA" id="ARBA00022776"/>
    </source>
</evidence>
<dbReference type="GO" id="GO:0005654">
    <property type="term" value="C:nucleoplasm"/>
    <property type="evidence" value="ECO:0007669"/>
    <property type="project" value="UniProtKB-SubCell"/>
</dbReference>
<gene>
    <name evidence="9" type="ORF">FQN60_016144</name>
</gene>
<dbReference type="GO" id="GO:0007064">
    <property type="term" value="P:mitotic sister chromatid cohesion"/>
    <property type="evidence" value="ECO:0007669"/>
    <property type="project" value="InterPro"/>
</dbReference>
<dbReference type="PANTHER" id="PTHR21394">
    <property type="entry name" value="MAU2 CHROMATID COHESION FACTOR HOMOLOG"/>
    <property type="match status" value="1"/>
</dbReference>
<proteinExistence type="inferred from homology"/>
<keyword evidence="7" id="KW-0131">Cell cycle</keyword>
<keyword evidence="6" id="KW-0539">Nucleus</keyword>
<evidence type="ECO:0000256" key="5">
    <source>
        <dbReference type="ARBA" id="ARBA00022829"/>
    </source>
</evidence>
<evidence type="ECO:0000256" key="2">
    <source>
        <dbReference type="ARBA" id="ARBA00008585"/>
    </source>
</evidence>
<name>A0A5J5CY68_9PERO</name>
<keyword evidence="4" id="KW-0498">Mitosis</keyword>
<reference evidence="9 10" key="1">
    <citation type="submission" date="2019-08" db="EMBL/GenBank/DDBJ databases">
        <title>A chromosome-level genome assembly, high-density linkage maps, and genome scans reveal the genomic architecture of hybrid incompatibilities underlying speciation via character displacement in darters (Percidae: Etheostominae).</title>
        <authorList>
            <person name="Moran R.L."/>
            <person name="Catchen J.M."/>
            <person name="Fuller R.C."/>
        </authorList>
    </citation>
    <scope>NUCLEOTIDE SEQUENCE [LARGE SCALE GENOMIC DNA]</scope>
    <source>
        <strain evidence="9">EspeVRDwgs_2016</strain>
        <tissue evidence="9">Muscle</tissue>
    </source>
</reference>
<evidence type="ECO:0000256" key="1">
    <source>
        <dbReference type="ARBA" id="ARBA00004642"/>
    </source>
</evidence>
<protein>
    <recommendedName>
        <fullName evidence="8">Cohesin loading complex subunit SCC4 homolog</fullName>
    </recommendedName>
</protein>
<evidence type="ECO:0000256" key="6">
    <source>
        <dbReference type="ARBA" id="ARBA00023242"/>
    </source>
</evidence>
<accession>A0A5J5CY68</accession>
<keyword evidence="3" id="KW-0132">Cell division</keyword>
<dbReference type="Proteomes" id="UP000327493">
    <property type="component" value="Chromosome 12"/>
</dbReference>
<evidence type="ECO:0000256" key="7">
    <source>
        <dbReference type="ARBA" id="ARBA00023306"/>
    </source>
</evidence>
<dbReference type="AlphaFoldDB" id="A0A5J5CY68"/>
<evidence type="ECO:0000256" key="8">
    <source>
        <dbReference type="ARBA" id="ARBA00030523"/>
    </source>
</evidence>
<evidence type="ECO:0000313" key="10">
    <source>
        <dbReference type="Proteomes" id="UP000327493"/>
    </source>
</evidence>
<organism evidence="9 10">
    <name type="scientific">Etheostoma spectabile</name>
    <name type="common">orangethroat darter</name>
    <dbReference type="NCBI Taxonomy" id="54343"/>
    <lineage>
        <taxon>Eukaryota</taxon>
        <taxon>Metazoa</taxon>
        <taxon>Chordata</taxon>
        <taxon>Craniata</taxon>
        <taxon>Vertebrata</taxon>
        <taxon>Euteleostomi</taxon>
        <taxon>Actinopterygii</taxon>
        <taxon>Neopterygii</taxon>
        <taxon>Teleostei</taxon>
        <taxon>Neoteleostei</taxon>
        <taxon>Acanthomorphata</taxon>
        <taxon>Eupercaria</taxon>
        <taxon>Perciformes</taxon>
        <taxon>Percoidei</taxon>
        <taxon>Percidae</taxon>
        <taxon>Etheostomatinae</taxon>
        <taxon>Etheostoma</taxon>
    </lineage>
</organism>
<comment type="subcellular location">
    <subcellularLocation>
        <location evidence="1">Nucleus</location>
        <location evidence="1">Nucleoplasm</location>
    </subcellularLocation>
</comment>